<dbReference type="GO" id="GO:1990023">
    <property type="term" value="C:mitotic spindle midzone"/>
    <property type="evidence" value="ECO:0007669"/>
    <property type="project" value="TreeGrafter"/>
</dbReference>
<feature type="compositionally biased region" description="Low complexity" evidence="1">
    <location>
        <begin position="637"/>
        <end position="663"/>
    </location>
</feature>
<feature type="compositionally biased region" description="Polar residues" evidence="1">
    <location>
        <begin position="599"/>
        <end position="609"/>
    </location>
</feature>
<dbReference type="GO" id="GO:0008017">
    <property type="term" value="F:microtubule binding"/>
    <property type="evidence" value="ECO:0007669"/>
    <property type="project" value="InterPro"/>
</dbReference>
<feature type="region of interest" description="Disordered" evidence="1">
    <location>
        <begin position="554"/>
        <end position="678"/>
    </location>
</feature>
<sequence length="797" mass="87267">MSTPSTATTLTSLLNSLHSHLLSQTQLLPTLHAQLGLPESALEDELRALQQQLVDGVELRIDRRRKEVDEWMAKCDGLENECIRYTKALGGNIKATGSSLGELRKEQALPRRFELISEYQEKLRQLYHTKVEQLNTLTNRLNALSRTLGPDYFAQDIIEPTVAAGESAYDAGANRDVTPERFMKLEKELVRGKAEVLKRLNQLSATFVQIDWLYTELGIVPPATDELEASPAQTTSTFTQSLASSSSTKVSSSDPFLTSTPTPMSRSTSTNILFREDVGSVPEYEYQRIFSNFVARIEEAEAENLPQSQSVPVGLDGVDPTPGLLSWAATLHASLEEIKRRREAHIQTMYDQLEGLWRRLGVSEEDMDNFVEAHRGSTEETVQEYEDELERMLELKRERMGTFVASAREEIVRLWDDLMIGEEERADFPPFADDEYTEQLLTLHEDEIKRLKEERRNKAPLLAAIKKYFEICEEEKELANAASDQTRLTGRGPRDPGRLLREEKMRKRVQKEKPRLEQDLLVSIPAWEEDAGRPFLVHGESFLQLLMESVSAADQENKRKPSSRAGSVPARATTPTGSSGYVPGTKTGVVTPAVRTREQAGNGSQSVPSKRQRVGEHAASTPVYGVRAPLGTHRGVNTSNSNSNSNGHLRSSSPTKIPSKSLSGGVGSGLPRPAGLTLGMVQPKPGTAQHALGHGRVPTSVIYGASAYAPGSMGVRSASVMGYGSGGRTASGGAAAGGYGKAGSVAGAGGIAKKSTRARRESFKPRPSVDVVDIPVAVGHGTKRWGGGYTVNEDEEY</sequence>
<reference evidence="2" key="1">
    <citation type="submission" date="2021-02" db="EMBL/GenBank/DDBJ databases">
        <title>Psilocybe cubensis genome.</title>
        <authorList>
            <person name="Mckernan K.J."/>
            <person name="Crawford S."/>
            <person name="Trippe A."/>
            <person name="Kane L.T."/>
            <person name="Mclaughlin S."/>
        </authorList>
    </citation>
    <scope>NUCLEOTIDE SEQUENCE [LARGE SCALE GENOMIC DNA]</scope>
    <source>
        <strain evidence="2">MGC-MH-2018</strain>
    </source>
</reference>
<name>A0A8H7XWY0_PSICU</name>
<dbReference type="InterPro" id="IPR007145">
    <property type="entry name" value="MAP65_Ase1_PRC1"/>
</dbReference>
<dbReference type="Gene3D" id="1.20.58.1520">
    <property type="match status" value="1"/>
</dbReference>
<accession>A0A8H7XWY0</accession>
<dbReference type="EMBL" id="JAFIQS010000007">
    <property type="protein sequence ID" value="KAG5167158.1"/>
    <property type="molecule type" value="Genomic_DNA"/>
</dbReference>
<comment type="caution">
    <text evidence="2">The sequence shown here is derived from an EMBL/GenBank/DDBJ whole genome shotgun (WGS) entry which is preliminary data.</text>
</comment>
<organism evidence="2">
    <name type="scientific">Psilocybe cubensis</name>
    <name type="common">Psychedelic mushroom</name>
    <name type="synonym">Stropharia cubensis</name>
    <dbReference type="NCBI Taxonomy" id="181762"/>
    <lineage>
        <taxon>Eukaryota</taxon>
        <taxon>Fungi</taxon>
        <taxon>Dikarya</taxon>
        <taxon>Basidiomycota</taxon>
        <taxon>Agaricomycotina</taxon>
        <taxon>Agaricomycetes</taxon>
        <taxon>Agaricomycetidae</taxon>
        <taxon>Agaricales</taxon>
        <taxon>Agaricineae</taxon>
        <taxon>Strophariaceae</taxon>
        <taxon>Psilocybe</taxon>
    </lineage>
</organism>
<feature type="region of interest" description="Disordered" evidence="1">
    <location>
        <begin position="482"/>
        <end position="513"/>
    </location>
</feature>
<protein>
    <recommendedName>
        <fullName evidence="3">Microtubule associated protein</fullName>
    </recommendedName>
</protein>
<evidence type="ECO:0000256" key="1">
    <source>
        <dbReference type="SAM" id="MobiDB-lite"/>
    </source>
</evidence>
<dbReference type="PANTHER" id="PTHR19321">
    <property type="entry name" value="PROTEIN REGULATOR OF CYTOKINESIS 1 PRC1-RELATED"/>
    <property type="match status" value="1"/>
</dbReference>
<feature type="compositionally biased region" description="Basic and acidic residues" evidence="1">
    <location>
        <begin position="492"/>
        <end position="513"/>
    </location>
</feature>
<evidence type="ECO:0000313" key="2">
    <source>
        <dbReference type="EMBL" id="KAG5167158.1"/>
    </source>
</evidence>
<feature type="compositionally biased region" description="Low complexity" evidence="1">
    <location>
        <begin position="234"/>
        <end position="268"/>
    </location>
</feature>
<dbReference type="GO" id="GO:0051256">
    <property type="term" value="P:mitotic spindle midzone assembly"/>
    <property type="evidence" value="ECO:0007669"/>
    <property type="project" value="TreeGrafter"/>
</dbReference>
<feature type="region of interest" description="Disordered" evidence="1">
    <location>
        <begin position="228"/>
        <end position="268"/>
    </location>
</feature>
<dbReference type="Pfam" id="PF03999">
    <property type="entry name" value="MAP65_ASE1"/>
    <property type="match status" value="1"/>
</dbReference>
<evidence type="ECO:0008006" key="3">
    <source>
        <dbReference type="Google" id="ProtNLM"/>
    </source>
</evidence>
<dbReference type="GO" id="GO:0005737">
    <property type="term" value="C:cytoplasm"/>
    <property type="evidence" value="ECO:0007669"/>
    <property type="project" value="TreeGrafter"/>
</dbReference>
<dbReference type="AlphaFoldDB" id="A0A8H7XWY0"/>
<gene>
    <name evidence="2" type="ORF">JR316_007497</name>
</gene>
<dbReference type="PANTHER" id="PTHR19321:SF41">
    <property type="entry name" value="FASCETTO-RELATED"/>
    <property type="match status" value="1"/>
</dbReference>
<proteinExistence type="predicted"/>
<dbReference type="OrthoDB" id="642895at2759"/>